<dbReference type="InterPro" id="IPR013344">
    <property type="entry name" value="RNR_NrdJ/NrdZ"/>
</dbReference>
<dbReference type="Pfam" id="PF12637">
    <property type="entry name" value="TSCPD"/>
    <property type="match status" value="1"/>
</dbReference>
<evidence type="ECO:0000256" key="15">
    <source>
        <dbReference type="RuleBase" id="RU364064"/>
    </source>
</evidence>
<evidence type="ECO:0000256" key="3">
    <source>
        <dbReference type="ARBA" id="ARBA00012274"/>
    </source>
</evidence>
<dbReference type="InterPro" id="IPR050862">
    <property type="entry name" value="RdRp_reductase_class-2"/>
</dbReference>
<dbReference type="PRINTS" id="PR01183">
    <property type="entry name" value="RIBORDTASEM1"/>
</dbReference>
<keyword evidence="6 15" id="KW-0237">DNA synthesis</keyword>
<dbReference type="PROSITE" id="PS51161">
    <property type="entry name" value="ATP_CONE"/>
    <property type="match status" value="1"/>
</dbReference>
<comment type="catalytic activity">
    <reaction evidence="13 15">
        <text>a 2'-deoxyribonucleoside 5'-diphosphate + [thioredoxin]-disulfide + H2O = a ribonucleoside 5'-diphosphate + [thioredoxin]-dithiol</text>
        <dbReference type="Rhea" id="RHEA:23252"/>
        <dbReference type="Rhea" id="RHEA-COMP:10698"/>
        <dbReference type="Rhea" id="RHEA-COMP:10700"/>
        <dbReference type="ChEBI" id="CHEBI:15377"/>
        <dbReference type="ChEBI" id="CHEBI:29950"/>
        <dbReference type="ChEBI" id="CHEBI:50058"/>
        <dbReference type="ChEBI" id="CHEBI:57930"/>
        <dbReference type="ChEBI" id="CHEBI:73316"/>
        <dbReference type="EC" id="1.17.4.1"/>
    </reaction>
</comment>
<dbReference type="GO" id="GO:0006310">
    <property type="term" value="P:DNA recombination"/>
    <property type="evidence" value="ECO:0007669"/>
    <property type="project" value="InterPro"/>
</dbReference>
<dbReference type="PANTHER" id="PTHR43371:SF1">
    <property type="entry name" value="RIBONUCLEOSIDE-DIPHOSPHATE REDUCTASE"/>
    <property type="match status" value="1"/>
</dbReference>
<dbReference type="CDD" id="cd02888">
    <property type="entry name" value="RNR_II_dimer"/>
    <property type="match status" value="1"/>
</dbReference>
<dbReference type="InterPro" id="IPR000788">
    <property type="entry name" value="RNR_lg_C"/>
</dbReference>
<keyword evidence="10" id="KW-1015">Disulfide bond</keyword>
<evidence type="ECO:0000313" key="19">
    <source>
        <dbReference type="Proteomes" id="UP000230251"/>
    </source>
</evidence>
<evidence type="ECO:0000256" key="16">
    <source>
        <dbReference type="SAM" id="MobiDB-lite"/>
    </source>
</evidence>
<dbReference type="Proteomes" id="UP000230251">
    <property type="component" value="Unassembled WGS sequence"/>
</dbReference>
<dbReference type="InterPro" id="IPR011114">
    <property type="entry name" value="RuvA_C"/>
</dbReference>
<dbReference type="GO" id="GO:0009379">
    <property type="term" value="C:Holliday junction helicase complex"/>
    <property type="evidence" value="ECO:0007669"/>
    <property type="project" value="InterPro"/>
</dbReference>
<sequence length="1048" mass="116173">MTALKAVIKNSGEEQAFDANKLFSSIEKAMEAAGLKERARKDKVTSQVMSRLQKIYDGHTIPTTADVREVISMTLIDNNLVHVSKKYMSFKQRLAPQKASAAIYGNGVKFPRFFTKEGVHPYDEIEWEMRTAKITDSKGNIIFEQNDIETPSTWSQTATNIVVQKYFRGRVGSEERETSMKQLIGRVATTISNWGRQDGYFQTADDAQIFEDELTHILINQKAAFNSPVWFNVGNNPHPQCSACFINSVEDDMRSILHLVTTESMLFKQGSGTGSNLSNLRSSHEFLGGSNGKSSGPVSFMKGFDAFAGIVKSGGKTRRAAKMVILNVGHPDIVDFIECKVKEERKAWALINAGYDSSMDGEAYGSIFFQNANNSVRVTDDFMRAVENDTEWVTHEITTGNPSVKYPARELWRKMSQSAWECGDPGIQYDSTINTWHTSKNSGRINASNPCSEYMFLDDSSCNLSSLNLMSYRKEINGELEFDVEAFKYASGIMITAMEILVGNASYPTPAIEQNSDDFRPLGIGFANLGALLMSKGLAYDSDEGRNMAGALMSVLSGHTYYQSSKIAEKTGPFEYFGANRQPFMEVMNMHREAAYKIPSAGVPKDLLSEARSVWDRALENGNKFGYRNAQISVLAPTGTISFLMDCDTTGVEPDIALVKYKWLVGGGMIKIVNSTVKPALKTLGYSENEVEKIIEHIDKTDTIEGAPNFKDEHLTIFDCAFKAKNGTRTIHYMGHLRMMAAVQPFISGAISKTVNMPNDATVEEVERVYMEGWKMGLKAIAIYRDGSKRQQALTTSKESDSSKKGSGVRCQGSDDEIKTVTITKTIESPRRRRMSDERKSITHRFTIANYKGYITVGLYDDGTPGELFVTMAKQGSVISGLMDAFATSVSMALQYGVPLQVLVNKFVHMRFEPSGFTANPNIRMAKSIVDYIFRWLAMKFLSPEEQMRVGINNIETNGNGDQLVENKNDSDDVVEDETPVAQVDLFEKKVEETANEAVKEVKGDLKMLVGTFDNTSDAPACDTCGSMMVRNGACYKCLNCGSTSGCS</sequence>
<keyword evidence="7 14" id="KW-0547">Nucleotide-binding</keyword>
<comment type="cofactor">
    <cofactor evidence="1 15">
        <name>adenosylcob(III)alamin</name>
        <dbReference type="ChEBI" id="CHEBI:18408"/>
    </cofactor>
</comment>
<dbReference type="GO" id="GO:0005524">
    <property type="term" value="F:ATP binding"/>
    <property type="evidence" value="ECO:0007669"/>
    <property type="project" value="UniProtKB-UniRule"/>
</dbReference>
<comment type="similarity">
    <text evidence="2 15">Belongs to the ribonucleoside diphosphate reductase class-2 family.</text>
</comment>
<dbReference type="GO" id="GO:0050897">
    <property type="term" value="F:cobalt ion binding"/>
    <property type="evidence" value="ECO:0007669"/>
    <property type="project" value="InterPro"/>
</dbReference>
<feature type="region of interest" description="Disordered" evidence="16">
    <location>
        <begin position="793"/>
        <end position="813"/>
    </location>
</feature>
<dbReference type="InterPro" id="IPR005144">
    <property type="entry name" value="ATP-cone_dom"/>
</dbReference>
<name>A0A2M8EP14_9BACT</name>
<dbReference type="NCBIfam" id="TIGR02504">
    <property type="entry name" value="NrdJ_Z"/>
    <property type="match status" value="1"/>
</dbReference>
<keyword evidence="8 14" id="KW-0067">ATP-binding</keyword>
<evidence type="ECO:0000256" key="2">
    <source>
        <dbReference type="ARBA" id="ARBA00007405"/>
    </source>
</evidence>
<keyword evidence="11 15" id="KW-0170">Cobalt</keyword>
<dbReference type="Pfam" id="PF03477">
    <property type="entry name" value="ATP-cone"/>
    <property type="match status" value="1"/>
</dbReference>
<evidence type="ECO:0000256" key="7">
    <source>
        <dbReference type="ARBA" id="ARBA00022741"/>
    </source>
</evidence>
<dbReference type="AlphaFoldDB" id="A0A2M8EP14"/>
<dbReference type="NCBIfam" id="NF005122">
    <property type="entry name" value="PRK06556.1"/>
    <property type="match status" value="1"/>
</dbReference>
<comment type="caution">
    <text evidence="18">The sequence shown here is derived from an EMBL/GenBank/DDBJ whole genome shotgun (WGS) entry which is preliminary data.</text>
</comment>
<dbReference type="InterPro" id="IPR013678">
    <property type="entry name" value="RNR_2_N"/>
</dbReference>
<organism evidence="18 19">
    <name type="scientific">Candidatus Uhrbacteria bacterium CG_4_9_14_0_2_um_filter_41_50</name>
    <dbReference type="NCBI Taxonomy" id="1975031"/>
    <lineage>
        <taxon>Bacteria</taxon>
        <taxon>Candidatus Uhriibacteriota</taxon>
    </lineage>
</organism>
<dbReference type="GO" id="GO:0004748">
    <property type="term" value="F:ribonucleoside-diphosphate reductase activity, thioredoxin disulfide as acceptor"/>
    <property type="evidence" value="ECO:0007669"/>
    <property type="project" value="UniProtKB-EC"/>
</dbReference>
<dbReference type="GO" id="GO:0009378">
    <property type="term" value="F:four-way junction helicase activity"/>
    <property type="evidence" value="ECO:0007669"/>
    <property type="project" value="InterPro"/>
</dbReference>
<evidence type="ECO:0000256" key="9">
    <source>
        <dbReference type="ARBA" id="ARBA00023002"/>
    </source>
</evidence>
<evidence type="ECO:0000256" key="10">
    <source>
        <dbReference type="ARBA" id="ARBA00023157"/>
    </source>
</evidence>
<evidence type="ECO:0000256" key="12">
    <source>
        <dbReference type="ARBA" id="ARBA00025437"/>
    </source>
</evidence>
<dbReference type="SUPFAM" id="SSF51998">
    <property type="entry name" value="PFL-like glycyl radical enzymes"/>
    <property type="match status" value="1"/>
</dbReference>
<comment type="function">
    <text evidence="12 15">Catalyzes the reduction of ribonucleotides to deoxyribonucleotides. May function to provide a pool of deoxyribonucleotide precursors for DNA repair during oxygen limitation and/or for immediate growth after restoration of oxygen.</text>
</comment>
<proteinExistence type="inferred from homology"/>
<evidence type="ECO:0000256" key="6">
    <source>
        <dbReference type="ARBA" id="ARBA00022634"/>
    </source>
</evidence>
<accession>A0A2M8EP14</accession>
<evidence type="ECO:0000256" key="14">
    <source>
        <dbReference type="PROSITE-ProRule" id="PRU00492"/>
    </source>
</evidence>
<evidence type="ECO:0000256" key="1">
    <source>
        <dbReference type="ARBA" id="ARBA00001922"/>
    </source>
</evidence>
<reference evidence="19" key="1">
    <citation type="submission" date="2017-09" db="EMBL/GenBank/DDBJ databases">
        <title>Depth-based differentiation of microbial function through sediment-hosted aquifers and enrichment of novel symbionts in the deep terrestrial subsurface.</title>
        <authorList>
            <person name="Probst A.J."/>
            <person name="Ladd B."/>
            <person name="Jarett J.K."/>
            <person name="Geller-Mcgrath D.E."/>
            <person name="Sieber C.M.K."/>
            <person name="Emerson J.B."/>
            <person name="Anantharaman K."/>
            <person name="Thomas B.C."/>
            <person name="Malmstrom R."/>
            <person name="Stieglmeier M."/>
            <person name="Klingl A."/>
            <person name="Woyke T."/>
            <person name="Ryan C.M."/>
            <person name="Banfield J.F."/>
        </authorList>
    </citation>
    <scope>NUCLEOTIDE SEQUENCE [LARGE SCALE GENOMIC DNA]</scope>
</reference>
<dbReference type="Pfam" id="PF02867">
    <property type="entry name" value="Ribonuc_red_lgC"/>
    <property type="match status" value="1"/>
</dbReference>
<protein>
    <recommendedName>
        <fullName evidence="4 15">Vitamin B12-dependent ribonucleotide reductase</fullName>
        <ecNumber evidence="3 15">1.17.4.1</ecNumber>
    </recommendedName>
</protein>
<evidence type="ECO:0000256" key="8">
    <source>
        <dbReference type="ARBA" id="ARBA00022840"/>
    </source>
</evidence>
<dbReference type="GO" id="GO:0031419">
    <property type="term" value="F:cobalamin binding"/>
    <property type="evidence" value="ECO:0007669"/>
    <property type="project" value="UniProtKB-KW"/>
</dbReference>
<evidence type="ECO:0000256" key="4">
    <source>
        <dbReference type="ARBA" id="ARBA00014409"/>
    </source>
</evidence>
<dbReference type="EMBL" id="PFSI01000037">
    <property type="protein sequence ID" value="PJC24483.1"/>
    <property type="molecule type" value="Genomic_DNA"/>
</dbReference>
<dbReference type="Gene3D" id="3.20.70.20">
    <property type="match status" value="1"/>
</dbReference>
<dbReference type="PANTHER" id="PTHR43371">
    <property type="entry name" value="VITAMIN B12-DEPENDENT RIBONUCLEOTIDE REDUCTASE"/>
    <property type="match status" value="1"/>
</dbReference>
<evidence type="ECO:0000313" key="18">
    <source>
        <dbReference type="EMBL" id="PJC24483.1"/>
    </source>
</evidence>
<dbReference type="EC" id="1.17.4.1" evidence="3 15"/>
<gene>
    <name evidence="18" type="ORF">CO057_02630</name>
</gene>
<dbReference type="GO" id="GO:0006281">
    <property type="term" value="P:DNA repair"/>
    <property type="evidence" value="ECO:0007669"/>
    <property type="project" value="InterPro"/>
</dbReference>
<dbReference type="InterPro" id="IPR024434">
    <property type="entry name" value="TSCPD_dom"/>
</dbReference>
<evidence type="ECO:0000259" key="17">
    <source>
        <dbReference type="PROSITE" id="PS51161"/>
    </source>
</evidence>
<dbReference type="GO" id="GO:0071897">
    <property type="term" value="P:DNA biosynthetic process"/>
    <property type="evidence" value="ECO:0007669"/>
    <property type="project" value="UniProtKB-KW"/>
</dbReference>
<keyword evidence="5 15" id="KW-0846">Cobalamin</keyword>
<keyword evidence="9 15" id="KW-0560">Oxidoreductase</keyword>
<evidence type="ECO:0000256" key="11">
    <source>
        <dbReference type="ARBA" id="ARBA00023285"/>
    </source>
</evidence>
<dbReference type="CDD" id="cd14332">
    <property type="entry name" value="UBA_RuvA_C"/>
    <property type="match status" value="1"/>
</dbReference>
<feature type="domain" description="ATP-cone" evidence="17">
    <location>
        <begin position="5"/>
        <end position="98"/>
    </location>
</feature>
<dbReference type="Pfam" id="PF08471">
    <property type="entry name" value="Ribonuc_red_2_N"/>
    <property type="match status" value="1"/>
</dbReference>
<evidence type="ECO:0000256" key="5">
    <source>
        <dbReference type="ARBA" id="ARBA00022628"/>
    </source>
</evidence>
<evidence type="ECO:0000256" key="13">
    <source>
        <dbReference type="ARBA" id="ARBA00047754"/>
    </source>
</evidence>